<feature type="transmembrane region" description="Helical" evidence="6">
    <location>
        <begin position="464"/>
        <end position="484"/>
    </location>
</feature>
<evidence type="ECO:0000256" key="1">
    <source>
        <dbReference type="ARBA" id="ARBA00004141"/>
    </source>
</evidence>
<protein>
    <submittedName>
        <fullName evidence="7">Uncharacterized protein</fullName>
    </submittedName>
</protein>
<keyword evidence="2 6" id="KW-0812">Transmembrane</keyword>
<accession>A0A7R9GZF5</accession>
<evidence type="ECO:0000256" key="5">
    <source>
        <dbReference type="SAM" id="MobiDB-lite"/>
    </source>
</evidence>
<dbReference type="GO" id="GO:0022857">
    <property type="term" value="F:transmembrane transporter activity"/>
    <property type="evidence" value="ECO:0007669"/>
    <property type="project" value="InterPro"/>
</dbReference>
<evidence type="ECO:0000256" key="6">
    <source>
        <dbReference type="SAM" id="Phobius"/>
    </source>
</evidence>
<dbReference type="SUPFAM" id="SSF103473">
    <property type="entry name" value="MFS general substrate transporter"/>
    <property type="match status" value="1"/>
</dbReference>
<dbReference type="Pfam" id="PF07690">
    <property type="entry name" value="MFS_1"/>
    <property type="match status" value="1"/>
</dbReference>
<evidence type="ECO:0000313" key="7">
    <source>
        <dbReference type="EMBL" id="CAD7403542.1"/>
    </source>
</evidence>
<feature type="compositionally biased region" description="Basic and acidic residues" evidence="5">
    <location>
        <begin position="716"/>
        <end position="739"/>
    </location>
</feature>
<sequence>MAAMTRIKRGSMQIQRAAIKAGGRIGARNLMMVIVVFGLILSGLVQHSATVALMALSDPLSSADFAEYVANTSYVTRYCAPINNMSQHSATVALMALSDPLSSADFAEYVANTSYVTRYCAPINNMSQIDVLMALADAETLEVVEEEAEYEESEEILAGNETSHGGHGRHIVAEPHVKVPLLEEESVDSLLREIFLWGTFISPLPSSRLAARIGPKRIIGPALLADGLLLLLVPLAWFTPYHVAIRFVQGVFTGATWPALHMLAASWFPPLQRSGFISCYSGTALAGLLGTPLVLAAGRDSLCYILASLTSLWFLAWWRFVYDTPGEHPSLPEHKKKHLETAIGNKLTARSALSNALIVSSSTTEDGEIEVRISTPPLPWRHLLSSAPVWACAVACLGNQWGQTTLQLAVTKYLKLVYGFSLTCDRVLSVLPHIGYFMAALLFGRVVDHVRSQPLVSTTTARKLFVYISHFFPAAMLFVVGYSGCDPSFPAALYTAAVMTSGATPSGTIFALSQTFGAAGSLVGNYVITEGLHGSLPGSWRLVFGVASGVLVLTAVFFMSVGSGSVQHWNNLRDRQERQSQGSLATTDSRRSSGPRRSFPGDASGPHAAAIAALLAGRRSSLGDRRGSLQYRSSLEAVKEAEQTELEEFMDDHENLSLYLDHGLSQNSLLRKRTGSTSSRRTVISSETQTILEELTSPEGETDAAVITTVVVTRAQVERGGDQDEPTVEGRPRTEEQTKGGKKGINVQTSQL</sequence>
<dbReference type="Gene3D" id="1.20.1250.20">
    <property type="entry name" value="MFS general substrate transporter like domains"/>
    <property type="match status" value="2"/>
</dbReference>
<reference evidence="7" key="1">
    <citation type="submission" date="2020-11" db="EMBL/GenBank/DDBJ databases">
        <authorList>
            <person name="Tran Van P."/>
        </authorList>
    </citation>
    <scope>NUCLEOTIDE SEQUENCE</scope>
</reference>
<dbReference type="InterPro" id="IPR036259">
    <property type="entry name" value="MFS_trans_sf"/>
</dbReference>
<feature type="transmembrane region" description="Helical" evidence="6">
    <location>
        <begin position="302"/>
        <end position="320"/>
    </location>
</feature>
<comment type="subcellular location">
    <subcellularLocation>
        <location evidence="1">Membrane</location>
        <topology evidence="1">Multi-pass membrane protein</topology>
    </subcellularLocation>
</comment>
<dbReference type="PANTHER" id="PTHR11662">
    <property type="entry name" value="SOLUTE CARRIER FAMILY 17"/>
    <property type="match status" value="1"/>
</dbReference>
<feature type="transmembrane region" description="Helical" evidence="6">
    <location>
        <begin position="540"/>
        <end position="561"/>
    </location>
</feature>
<evidence type="ECO:0000256" key="4">
    <source>
        <dbReference type="ARBA" id="ARBA00023136"/>
    </source>
</evidence>
<keyword evidence="4 6" id="KW-0472">Membrane</keyword>
<dbReference type="InterPro" id="IPR050382">
    <property type="entry name" value="MFS_Na/Anion_cotransporter"/>
</dbReference>
<gene>
    <name evidence="7" type="ORF">TCEB3V08_LOCUS7037</name>
</gene>
<dbReference type="EMBL" id="OC318883">
    <property type="protein sequence ID" value="CAD7403542.1"/>
    <property type="molecule type" value="Genomic_DNA"/>
</dbReference>
<dbReference type="GO" id="GO:0016020">
    <property type="term" value="C:membrane"/>
    <property type="evidence" value="ECO:0007669"/>
    <property type="project" value="UniProtKB-SubCell"/>
</dbReference>
<proteinExistence type="predicted"/>
<feature type="transmembrane region" description="Helical" evidence="6">
    <location>
        <begin position="509"/>
        <end position="528"/>
    </location>
</feature>
<feature type="transmembrane region" description="Helical" evidence="6">
    <location>
        <begin position="250"/>
        <end position="269"/>
    </location>
</feature>
<dbReference type="AlphaFoldDB" id="A0A7R9GZF5"/>
<feature type="transmembrane region" description="Helical" evidence="6">
    <location>
        <begin position="416"/>
        <end position="443"/>
    </location>
</feature>
<feature type="region of interest" description="Disordered" evidence="5">
    <location>
        <begin position="715"/>
        <end position="752"/>
    </location>
</feature>
<dbReference type="InterPro" id="IPR011701">
    <property type="entry name" value="MFS"/>
</dbReference>
<evidence type="ECO:0000256" key="2">
    <source>
        <dbReference type="ARBA" id="ARBA00022692"/>
    </source>
</evidence>
<keyword evidence="3 6" id="KW-1133">Transmembrane helix</keyword>
<feature type="transmembrane region" description="Helical" evidence="6">
    <location>
        <begin position="218"/>
        <end position="238"/>
    </location>
</feature>
<evidence type="ECO:0000256" key="3">
    <source>
        <dbReference type="ARBA" id="ARBA00022989"/>
    </source>
</evidence>
<feature type="region of interest" description="Disordered" evidence="5">
    <location>
        <begin position="574"/>
        <end position="605"/>
    </location>
</feature>
<feature type="compositionally biased region" description="Low complexity" evidence="5">
    <location>
        <begin position="595"/>
        <end position="605"/>
    </location>
</feature>
<dbReference type="GO" id="GO:0006820">
    <property type="term" value="P:monoatomic anion transport"/>
    <property type="evidence" value="ECO:0007669"/>
    <property type="project" value="TreeGrafter"/>
</dbReference>
<name>A0A7R9GZF5_TIMCR</name>
<organism evidence="7">
    <name type="scientific">Timema cristinae</name>
    <name type="common">Walking stick</name>
    <dbReference type="NCBI Taxonomy" id="61476"/>
    <lineage>
        <taxon>Eukaryota</taxon>
        <taxon>Metazoa</taxon>
        <taxon>Ecdysozoa</taxon>
        <taxon>Arthropoda</taxon>
        <taxon>Hexapoda</taxon>
        <taxon>Insecta</taxon>
        <taxon>Pterygota</taxon>
        <taxon>Neoptera</taxon>
        <taxon>Polyneoptera</taxon>
        <taxon>Phasmatodea</taxon>
        <taxon>Timematodea</taxon>
        <taxon>Timematoidea</taxon>
        <taxon>Timematidae</taxon>
        <taxon>Timema</taxon>
    </lineage>
</organism>
<dbReference type="PANTHER" id="PTHR11662:SF411">
    <property type="entry name" value="GH05102P"/>
    <property type="match status" value="1"/>
</dbReference>
<feature type="transmembrane region" description="Helical" evidence="6">
    <location>
        <begin position="275"/>
        <end position="295"/>
    </location>
</feature>